<dbReference type="GeneID" id="19898584"/>
<dbReference type="PANTHER" id="PTHR10696">
    <property type="entry name" value="GAMMA-BUTYROBETAINE HYDROXYLASE-RELATED"/>
    <property type="match status" value="1"/>
</dbReference>
<dbReference type="SUPFAM" id="SSF51197">
    <property type="entry name" value="Clavaminate synthase-like"/>
    <property type="match status" value="1"/>
</dbReference>
<name>R7YJQ8_CONA1</name>
<evidence type="ECO:0000259" key="8">
    <source>
        <dbReference type="Pfam" id="PF06155"/>
    </source>
</evidence>
<evidence type="ECO:0000256" key="6">
    <source>
        <dbReference type="ARBA" id="ARBA00023004"/>
    </source>
</evidence>
<dbReference type="Gene3D" id="3.30.2020.30">
    <property type="match status" value="1"/>
</dbReference>
<dbReference type="InterPro" id="IPR003819">
    <property type="entry name" value="TauD/TfdA-like"/>
</dbReference>
<evidence type="ECO:0000256" key="3">
    <source>
        <dbReference type="ARBA" id="ARBA00022723"/>
    </source>
</evidence>
<sequence>MSLHGTLRSPLTLVCRSARVVRIGRSRWSRPRPFSVLSSTRQQERGIRVADPDVTGAYNHNDFTPVEATQGVPLEQDYRSQQRTSTNVSEAPEGATAPIVSWVRDTTLEELDLPTATAIQVDSEAKLFDHVYLRDSCQCPLCVDPSTSQKLFQTSDIPSNITPTQCLLGENGSPQIQWANDIPGYPADHTSTIPISLLENPARTSPDEALYSPGVEGRTTWNRDKMAEENRFVLYSDYMRSDVVLYRTLDQLNKYGLVFLKDCPNSEKAVERIISRIGTLRDSFYGRTWDVKSKPDAKNIAYTHQFLGMHMDLLYMTNPPHLQLLHSLRARAPGGASMFSDSFAAATALQHSSPDLFETLTTYPVHYHYHNDGHHYRSTRPTVELNESGTIRRVNWSPPFQAPLSSGIYATPAAEASPGEQQSPLRQYLAAASALQKHVEAETSIFEHRLNEGECVIFDNRRVLHARRAFEADRGERWLKGAYVDDDVFFSKLRVLGENFRPEGVVRKTAKGKISANAWREEIRMRHFERRGVDRGGEGAEGAAEGRTVRMKKVEVSSPIRRIHLP</sequence>
<evidence type="ECO:0008006" key="11">
    <source>
        <dbReference type="Google" id="ProtNLM"/>
    </source>
</evidence>
<dbReference type="InterPro" id="IPR042098">
    <property type="entry name" value="TauD-like_sf"/>
</dbReference>
<feature type="domain" description="TauD/TfdA-like" evidence="7">
    <location>
        <begin position="242"/>
        <end position="483"/>
    </location>
</feature>
<evidence type="ECO:0000313" key="9">
    <source>
        <dbReference type="EMBL" id="EON62054.1"/>
    </source>
</evidence>
<keyword evidence="5" id="KW-0560">Oxidoreductase</keyword>
<protein>
    <recommendedName>
        <fullName evidence="11">TauD/TfdA-like domain-containing protein</fullName>
    </recommendedName>
</protein>
<evidence type="ECO:0000256" key="2">
    <source>
        <dbReference type="ARBA" id="ARBA00008654"/>
    </source>
</evidence>
<proteinExistence type="inferred from homology"/>
<dbReference type="EMBL" id="JH767557">
    <property type="protein sequence ID" value="EON62054.1"/>
    <property type="molecule type" value="Genomic_DNA"/>
</dbReference>
<dbReference type="CDD" id="cd00250">
    <property type="entry name" value="CAS_like"/>
    <property type="match status" value="1"/>
</dbReference>
<dbReference type="Proteomes" id="UP000016924">
    <property type="component" value="Unassembled WGS sequence"/>
</dbReference>
<evidence type="ECO:0000313" key="10">
    <source>
        <dbReference type="Proteomes" id="UP000016924"/>
    </source>
</evidence>
<dbReference type="PANTHER" id="PTHR10696:SF25">
    <property type="entry name" value="OXIDOREDUCTASE AIM17-RELATED"/>
    <property type="match status" value="1"/>
</dbReference>
<dbReference type="Gene3D" id="3.60.130.10">
    <property type="entry name" value="Clavaminate synthase-like"/>
    <property type="match status" value="1"/>
</dbReference>
<dbReference type="FunFam" id="3.60.130.10:FF:000058">
    <property type="entry name" value="Uncharacterized protein"/>
    <property type="match status" value="1"/>
</dbReference>
<dbReference type="InterPro" id="IPR010376">
    <property type="entry name" value="GBBH-like_N"/>
</dbReference>
<accession>R7YJQ8</accession>
<dbReference type="GO" id="GO:0016706">
    <property type="term" value="F:2-oxoglutarate-dependent dioxygenase activity"/>
    <property type="evidence" value="ECO:0007669"/>
    <property type="project" value="UniProtKB-ARBA"/>
</dbReference>
<feature type="domain" description="Gamma-butyrobetaine hydroxylase-like N-terminal" evidence="8">
    <location>
        <begin position="122"/>
        <end position="180"/>
    </location>
</feature>
<dbReference type="RefSeq" id="XP_007777371.1">
    <property type="nucleotide sequence ID" value="XM_007779181.1"/>
</dbReference>
<dbReference type="HOGENOM" id="CLU_021859_0_1_1"/>
<evidence type="ECO:0000256" key="4">
    <source>
        <dbReference type="ARBA" id="ARBA00022964"/>
    </source>
</evidence>
<evidence type="ECO:0000256" key="1">
    <source>
        <dbReference type="ARBA" id="ARBA00001954"/>
    </source>
</evidence>
<dbReference type="eggNOG" id="KOG3888">
    <property type="taxonomic scope" value="Eukaryota"/>
</dbReference>
<dbReference type="OrthoDB" id="406634at2759"/>
<dbReference type="Pfam" id="PF06155">
    <property type="entry name" value="GBBH-like_N"/>
    <property type="match status" value="1"/>
</dbReference>
<evidence type="ECO:0000259" key="7">
    <source>
        <dbReference type="Pfam" id="PF02668"/>
    </source>
</evidence>
<keyword evidence="6" id="KW-0408">Iron</keyword>
<keyword evidence="10" id="KW-1185">Reference proteome</keyword>
<dbReference type="Pfam" id="PF02668">
    <property type="entry name" value="TauD"/>
    <property type="match status" value="1"/>
</dbReference>
<dbReference type="STRING" id="1168221.R7YJQ8"/>
<dbReference type="GO" id="GO:0005739">
    <property type="term" value="C:mitochondrion"/>
    <property type="evidence" value="ECO:0007669"/>
    <property type="project" value="TreeGrafter"/>
</dbReference>
<keyword evidence="3" id="KW-0479">Metal-binding</keyword>
<dbReference type="AlphaFoldDB" id="R7YJQ8"/>
<gene>
    <name evidence="9" type="ORF">W97_01273</name>
</gene>
<dbReference type="InterPro" id="IPR038492">
    <property type="entry name" value="GBBH-like_N_sf"/>
</dbReference>
<dbReference type="OMA" id="VHITWPN"/>
<comment type="similarity">
    <text evidence="2">Belongs to the gamma-BBH/TMLD family.</text>
</comment>
<keyword evidence="4" id="KW-0223">Dioxygenase</keyword>
<evidence type="ECO:0000256" key="5">
    <source>
        <dbReference type="ARBA" id="ARBA00023002"/>
    </source>
</evidence>
<dbReference type="GO" id="GO:0046872">
    <property type="term" value="F:metal ion binding"/>
    <property type="evidence" value="ECO:0007669"/>
    <property type="project" value="UniProtKB-KW"/>
</dbReference>
<reference evidence="10" key="1">
    <citation type="submission" date="2012-06" db="EMBL/GenBank/DDBJ databases">
        <title>The genome sequence of Coniosporium apollinis CBS 100218.</title>
        <authorList>
            <consortium name="The Broad Institute Genome Sequencing Platform"/>
            <person name="Cuomo C."/>
            <person name="Gorbushina A."/>
            <person name="Noack S."/>
            <person name="Walker B."/>
            <person name="Young S.K."/>
            <person name="Zeng Q."/>
            <person name="Gargeya S."/>
            <person name="Fitzgerald M."/>
            <person name="Haas B."/>
            <person name="Abouelleil A."/>
            <person name="Alvarado L."/>
            <person name="Arachchi H.M."/>
            <person name="Berlin A.M."/>
            <person name="Chapman S.B."/>
            <person name="Goldberg J."/>
            <person name="Griggs A."/>
            <person name="Gujja S."/>
            <person name="Hansen M."/>
            <person name="Howarth C."/>
            <person name="Imamovic A."/>
            <person name="Larimer J."/>
            <person name="McCowan C."/>
            <person name="Montmayeur A."/>
            <person name="Murphy C."/>
            <person name="Neiman D."/>
            <person name="Pearson M."/>
            <person name="Priest M."/>
            <person name="Roberts A."/>
            <person name="Saif S."/>
            <person name="Shea T."/>
            <person name="Sisk P."/>
            <person name="Sykes S."/>
            <person name="Wortman J."/>
            <person name="Nusbaum C."/>
            <person name="Birren B."/>
        </authorList>
    </citation>
    <scope>NUCLEOTIDE SEQUENCE [LARGE SCALE GENOMIC DNA]</scope>
    <source>
        <strain evidence="10">CBS 100218</strain>
    </source>
</reference>
<dbReference type="GO" id="GO:0045329">
    <property type="term" value="P:carnitine biosynthetic process"/>
    <property type="evidence" value="ECO:0007669"/>
    <property type="project" value="TreeGrafter"/>
</dbReference>
<comment type="cofactor">
    <cofactor evidence="1">
        <name>Fe(2+)</name>
        <dbReference type="ChEBI" id="CHEBI:29033"/>
    </cofactor>
</comment>
<dbReference type="InterPro" id="IPR050411">
    <property type="entry name" value="AlphaKG_dependent_hydroxylases"/>
</dbReference>
<organism evidence="9 10">
    <name type="scientific">Coniosporium apollinis (strain CBS 100218)</name>
    <name type="common">Rock-inhabiting black yeast</name>
    <dbReference type="NCBI Taxonomy" id="1168221"/>
    <lineage>
        <taxon>Eukaryota</taxon>
        <taxon>Fungi</taxon>
        <taxon>Dikarya</taxon>
        <taxon>Ascomycota</taxon>
        <taxon>Pezizomycotina</taxon>
        <taxon>Dothideomycetes</taxon>
        <taxon>Dothideomycetes incertae sedis</taxon>
        <taxon>Coniosporium</taxon>
    </lineage>
</organism>